<dbReference type="WBParaSite" id="maker-unitig_32654-snap-gene-0.2-mRNA-1">
    <property type="protein sequence ID" value="maker-unitig_32654-snap-gene-0.2-mRNA-1"/>
    <property type="gene ID" value="maker-unitig_32654-snap-gene-0.2"/>
</dbReference>
<reference evidence="2" key="1">
    <citation type="submission" date="2016-11" db="UniProtKB">
        <authorList>
            <consortium name="WormBaseParasite"/>
        </authorList>
    </citation>
    <scope>IDENTIFICATION</scope>
</reference>
<name>A0A1I8FFH9_9PLAT</name>
<dbReference type="Proteomes" id="UP000095280">
    <property type="component" value="Unplaced"/>
</dbReference>
<organism evidence="1 2">
    <name type="scientific">Macrostomum lignano</name>
    <dbReference type="NCBI Taxonomy" id="282301"/>
    <lineage>
        <taxon>Eukaryota</taxon>
        <taxon>Metazoa</taxon>
        <taxon>Spiralia</taxon>
        <taxon>Lophotrochozoa</taxon>
        <taxon>Platyhelminthes</taxon>
        <taxon>Rhabditophora</taxon>
        <taxon>Macrostomorpha</taxon>
        <taxon>Macrostomida</taxon>
        <taxon>Macrostomidae</taxon>
        <taxon>Macrostomum</taxon>
    </lineage>
</organism>
<sequence>MHIGWGRADSSNSADGSDGGCCSSASSSVCFLEQSPADKVASKRQQCHIFSATTRSNSKLLLQHSTGPSPFAIQTGPIGLNQDDGFCHSCGAILALLLFILPTSALAGTAAGTGAVAGTACGRPLVNERGDSAHCGMTRRYATLVVAAQPAGDRQLHRCPARVLEGD</sequence>
<evidence type="ECO:0000313" key="1">
    <source>
        <dbReference type="Proteomes" id="UP000095280"/>
    </source>
</evidence>
<accession>A0A1I8FFH9</accession>
<dbReference type="AlphaFoldDB" id="A0A1I8FFH9"/>
<evidence type="ECO:0000313" key="2">
    <source>
        <dbReference type="WBParaSite" id="maker-unitig_32654-snap-gene-0.2-mRNA-1"/>
    </source>
</evidence>
<keyword evidence="1" id="KW-1185">Reference proteome</keyword>
<protein>
    <submittedName>
        <fullName evidence="2">Secreted protein</fullName>
    </submittedName>
</protein>
<proteinExistence type="predicted"/>